<evidence type="ECO:0000259" key="29">
    <source>
        <dbReference type="PROSITE" id="PS50104"/>
    </source>
</evidence>
<dbReference type="InterPro" id="IPR015621">
    <property type="entry name" value="IL-1_rcpt_fam"/>
</dbReference>
<dbReference type="FunFam" id="2.60.40.10:FF:000284">
    <property type="entry name" value="interleukin-1 receptor accessory protein-like 1"/>
    <property type="match status" value="1"/>
</dbReference>
<sequence>MFRTLVPVWKLEQRGGETSARYELLTQELKWRQRNSAAVWELGSARSALGSWIPRAQTETPSEALGVGTASPAASAAQLSSLRPLPAHASFGLESEPRPAVPRRDSALAAATRHRDQKPSWSSRRGPGEAGAPAAVKVWAWRQGRKCTRNVSPSPRAPRSSLPSSQGLRALGRLGWLSRAGFWLGPRIPPRLSVTLSDKCQENEEKIVTILSANEIFAYPCFIMWTENKDTTIWYKNDKKTLISMERDSRIHQFNDKLWFAPTKVEDSGYYYCVVRNSTYCLRNKVTVKFVENEPNLCYSMEAQFPQRLPIGESGLLVCPKLDLFKDENNAFYNIQWYKDCKPLLLDNIKYAAEGTKLIIKNVTEEDTGKYSCHTTYVYLGKQYHISRVIDFLPLVENVPRWPFIMTPNNDTMEVELGSQIQLICNISGQSFGYWKWNESFIDDDDPVLAEEYVDGPVKAKQTIIMLNISKVESRFYLHPFACTAITEIGKNQAYVQLIPPVRDCQKHIIGIFVIFTVVIICSIFIYRIFKVDIVLWYRDSCYDFLPKKASDGKIYDAYILYPKTLGEGATSNSDIFVFKILPEVLENQCGYNLFIFGRNDYVGEDIVEVMDANIKKSRRLIIILVKDALGFSWLGSTSEEQIAMYSALIQDGIKVILLELEKIQDCEKMSESIKFIKQKHRAIRWSGDFTEKPQSAKTKFWKNVRYHMPAQRKMPSSTYNSLSVVTSPDSMENCLREVHMPLGCSNPNSKPILGWQSQMKVGLIWLFNIIRKEVKGNRWQKGAVHRGQRSEIRAALPFWTAWDRGGNSTFAGRCGVRVRLQIDRLPQIRKVQYRQRRRVPGLLGFLRLRGWGLGYPLGDSRWRRQACDTCGLDHSPLSPPQSPRKFLALDTGGGGAESRGEQEKKDSLGMRPEK</sequence>
<dbReference type="RefSeq" id="XP_006870827.1">
    <property type="nucleotide sequence ID" value="XM_006870765.1"/>
</dbReference>
<evidence type="ECO:0000313" key="32">
    <source>
        <dbReference type="RefSeq" id="XP_006870827.1"/>
    </source>
</evidence>
<dbReference type="PRINTS" id="PR01537">
    <property type="entry name" value="INTRLKN1R1F"/>
</dbReference>
<feature type="domain" description="Ig-like" evidence="30">
    <location>
        <begin position="295"/>
        <end position="387"/>
    </location>
</feature>
<evidence type="ECO:0000256" key="7">
    <source>
        <dbReference type="ARBA" id="ARBA00022553"/>
    </source>
</evidence>
<dbReference type="GO" id="GO:0004909">
    <property type="term" value="F:interleukin-1, type I, activating receptor activity"/>
    <property type="evidence" value="ECO:0007669"/>
    <property type="project" value="InterPro"/>
</dbReference>
<keyword evidence="11" id="KW-0378">Hydrolase</keyword>
<gene>
    <name evidence="32" type="primary">IL1R1</name>
</gene>
<evidence type="ECO:0000256" key="1">
    <source>
        <dbReference type="ARBA" id="ARBA00004236"/>
    </source>
</evidence>
<feature type="transmembrane region" description="Helical" evidence="28">
    <location>
        <begin position="509"/>
        <end position="530"/>
    </location>
</feature>
<dbReference type="InterPro" id="IPR000157">
    <property type="entry name" value="TIR_dom"/>
</dbReference>
<evidence type="ECO:0000256" key="6">
    <source>
        <dbReference type="ARBA" id="ARBA00022525"/>
    </source>
</evidence>
<dbReference type="SUPFAM" id="SSF52200">
    <property type="entry name" value="Toll/Interleukin receptor TIR domain"/>
    <property type="match status" value="1"/>
</dbReference>
<dbReference type="GO" id="GO:0050727">
    <property type="term" value="P:regulation of inflammatory response"/>
    <property type="evidence" value="ECO:0007669"/>
    <property type="project" value="TreeGrafter"/>
</dbReference>
<dbReference type="SMART" id="SM00255">
    <property type="entry name" value="TIR"/>
    <property type="match status" value="1"/>
</dbReference>
<reference evidence="32" key="1">
    <citation type="submission" date="2025-08" db="UniProtKB">
        <authorList>
            <consortium name="RefSeq"/>
        </authorList>
    </citation>
    <scope>IDENTIFICATION</scope>
    <source>
        <tissue evidence="32">Spleen</tissue>
    </source>
</reference>
<evidence type="ECO:0000256" key="14">
    <source>
        <dbReference type="ARBA" id="ARBA00023136"/>
    </source>
</evidence>
<evidence type="ECO:0000256" key="20">
    <source>
        <dbReference type="ARBA" id="ARBA00057479"/>
    </source>
</evidence>
<dbReference type="PRINTS" id="PR01538">
    <property type="entry name" value="INTRLEUKN1R1"/>
</dbReference>
<evidence type="ECO:0000256" key="27">
    <source>
        <dbReference type="SAM" id="MobiDB-lite"/>
    </source>
</evidence>
<proteinExistence type="inferred from homology"/>
<dbReference type="PANTHER" id="PTHR11890">
    <property type="entry name" value="INTERLEUKIN-1 RECEPTOR FAMILY MEMBER"/>
    <property type="match status" value="1"/>
</dbReference>
<accession>A0A9B0WXG2</accession>
<keyword evidence="9" id="KW-0732">Signal</keyword>
<keyword evidence="18" id="KW-0395">Inflammatory response</keyword>
<evidence type="ECO:0000256" key="2">
    <source>
        <dbReference type="ARBA" id="ARBA00004479"/>
    </source>
</evidence>
<dbReference type="GO" id="GO:0005576">
    <property type="term" value="C:extracellular region"/>
    <property type="evidence" value="ECO:0007669"/>
    <property type="project" value="UniProtKB-SubCell"/>
</dbReference>
<evidence type="ECO:0000256" key="13">
    <source>
        <dbReference type="ARBA" id="ARBA00023027"/>
    </source>
</evidence>
<dbReference type="FunFam" id="2.60.40.10:FF:001064">
    <property type="entry name" value="Interleukin 1 receptor, type I"/>
    <property type="match status" value="1"/>
</dbReference>
<dbReference type="Gene3D" id="2.60.40.10">
    <property type="entry name" value="Immunoglobulins"/>
    <property type="match status" value="3"/>
</dbReference>
<keyword evidence="15" id="KW-1015">Disulfide bond</keyword>
<evidence type="ECO:0000256" key="15">
    <source>
        <dbReference type="ARBA" id="ARBA00023157"/>
    </source>
</evidence>
<evidence type="ECO:0000256" key="25">
    <source>
        <dbReference type="ARBA" id="ARBA00080708"/>
    </source>
</evidence>
<keyword evidence="17" id="KW-0325">Glycoprotein</keyword>
<evidence type="ECO:0000256" key="8">
    <source>
        <dbReference type="ARBA" id="ARBA00022692"/>
    </source>
</evidence>
<dbReference type="AlphaFoldDB" id="A0A9B0WXG2"/>
<dbReference type="GO" id="GO:0019966">
    <property type="term" value="F:interleukin-1 binding"/>
    <property type="evidence" value="ECO:0007669"/>
    <property type="project" value="TreeGrafter"/>
</dbReference>
<dbReference type="GO" id="GO:0016787">
    <property type="term" value="F:hydrolase activity"/>
    <property type="evidence" value="ECO:0007669"/>
    <property type="project" value="UniProtKB-KW"/>
</dbReference>
<keyword evidence="8 28" id="KW-0812">Transmembrane</keyword>
<dbReference type="CTD" id="3554"/>
<name>A0A9B0WXG2_CHRAS</name>
<dbReference type="SMART" id="SM00409">
    <property type="entry name" value="IG"/>
    <property type="match status" value="3"/>
</dbReference>
<evidence type="ECO:0000256" key="10">
    <source>
        <dbReference type="ARBA" id="ARBA00022737"/>
    </source>
</evidence>
<feature type="domain" description="Ig-like" evidence="30">
    <location>
        <begin position="190"/>
        <end position="289"/>
    </location>
</feature>
<keyword evidence="7" id="KW-0597">Phosphoprotein</keyword>
<comment type="subcellular location">
    <subcellularLocation>
        <location evidence="1">Cell membrane</location>
    </subcellularLocation>
    <subcellularLocation>
        <location evidence="2">Membrane</location>
        <topology evidence="2">Single-pass type I membrane protein</topology>
    </subcellularLocation>
    <subcellularLocation>
        <location evidence="3">Secreted</location>
    </subcellularLocation>
</comment>
<keyword evidence="16 32" id="KW-0675">Receptor</keyword>
<feature type="domain" description="TIR" evidence="29">
    <location>
        <begin position="554"/>
        <end position="709"/>
    </location>
</feature>
<dbReference type="Pfam" id="PF01582">
    <property type="entry name" value="TIR"/>
    <property type="match status" value="1"/>
</dbReference>
<evidence type="ECO:0000256" key="19">
    <source>
        <dbReference type="ARBA" id="ARBA00023319"/>
    </source>
</evidence>
<comment type="similarity">
    <text evidence="4">Belongs to the interleukin-1 receptor family.</text>
</comment>
<dbReference type="PROSITE" id="PS50835">
    <property type="entry name" value="IG_LIKE"/>
    <property type="match status" value="2"/>
</dbReference>
<evidence type="ECO:0000256" key="11">
    <source>
        <dbReference type="ARBA" id="ARBA00022801"/>
    </source>
</evidence>
<dbReference type="PANTHER" id="PTHR11890:SF26">
    <property type="entry name" value="INTERLEUKIN-1 RECEPTOR TYPE 1"/>
    <property type="match status" value="1"/>
</dbReference>
<dbReference type="PROSITE" id="PS50104">
    <property type="entry name" value="TIR"/>
    <property type="match status" value="1"/>
</dbReference>
<dbReference type="InterPro" id="IPR035897">
    <property type="entry name" value="Toll_tir_struct_dom_sf"/>
</dbReference>
<dbReference type="InterPro" id="IPR004076">
    <property type="entry name" value="IL-1_rcpt_I-typ"/>
</dbReference>
<feature type="compositionally biased region" description="Basic and acidic residues" evidence="27">
    <location>
        <begin position="899"/>
        <end position="915"/>
    </location>
</feature>
<dbReference type="Gene3D" id="3.40.50.10140">
    <property type="entry name" value="Toll/interleukin-1 receptor homology (TIR) domain"/>
    <property type="match status" value="1"/>
</dbReference>
<evidence type="ECO:0000313" key="31">
    <source>
        <dbReference type="Proteomes" id="UP000504623"/>
    </source>
</evidence>
<dbReference type="GeneID" id="102815494"/>
<dbReference type="Pfam" id="PF13895">
    <property type="entry name" value="Ig_2"/>
    <property type="match status" value="1"/>
</dbReference>
<dbReference type="GO" id="GO:0006954">
    <property type="term" value="P:inflammatory response"/>
    <property type="evidence" value="ECO:0007669"/>
    <property type="project" value="UniProtKB-KW"/>
</dbReference>
<organism evidence="31 32">
    <name type="scientific">Chrysochloris asiatica</name>
    <name type="common">Cape golden mole</name>
    <dbReference type="NCBI Taxonomy" id="185453"/>
    <lineage>
        <taxon>Eukaryota</taxon>
        <taxon>Metazoa</taxon>
        <taxon>Chordata</taxon>
        <taxon>Craniata</taxon>
        <taxon>Vertebrata</taxon>
        <taxon>Euteleostomi</taxon>
        <taxon>Mammalia</taxon>
        <taxon>Eutheria</taxon>
        <taxon>Afrotheria</taxon>
        <taxon>Chrysochloridae</taxon>
        <taxon>Chrysochlorinae</taxon>
        <taxon>Chrysochloris</taxon>
    </lineage>
</organism>
<evidence type="ECO:0000256" key="16">
    <source>
        <dbReference type="ARBA" id="ARBA00023170"/>
    </source>
</evidence>
<dbReference type="InterPro" id="IPR003599">
    <property type="entry name" value="Ig_sub"/>
</dbReference>
<keyword evidence="19" id="KW-0393">Immunoglobulin domain</keyword>
<dbReference type="FunFam" id="3.40.50.10140:FF:000002">
    <property type="entry name" value="Interleukin 1 receptor accessory protein"/>
    <property type="match status" value="1"/>
</dbReference>
<evidence type="ECO:0000256" key="22">
    <source>
        <dbReference type="ARBA" id="ARBA00067898"/>
    </source>
</evidence>
<dbReference type="PRINTS" id="PR01536">
    <property type="entry name" value="INTRLKN1R12F"/>
</dbReference>
<keyword evidence="12 28" id="KW-1133">Transmembrane helix</keyword>
<evidence type="ECO:0000256" key="21">
    <source>
        <dbReference type="ARBA" id="ARBA00066184"/>
    </source>
</evidence>
<evidence type="ECO:0000259" key="30">
    <source>
        <dbReference type="PROSITE" id="PS50835"/>
    </source>
</evidence>
<evidence type="ECO:0000256" key="23">
    <source>
        <dbReference type="ARBA" id="ARBA00075659"/>
    </source>
</evidence>
<dbReference type="InterPro" id="IPR004074">
    <property type="entry name" value="IL-1_rcpt_I/II-typ"/>
</dbReference>
<evidence type="ECO:0000256" key="4">
    <source>
        <dbReference type="ARBA" id="ARBA00009752"/>
    </source>
</evidence>
<evidence type="ECO:0000256" key="18">
    <source>
        <dbReference type="ARBA" id="ARBA00023198"/>
    </source>
</evidence>
<comment type="subunit">
    <text evidence="21">The interleukin-1 receptor complex is a heterodimer of IL1R1 and IL1RAP. Interacts with PIK3R1. Interacts with IL1A.</text>
</comment>
<evidence type="ECO:0000256" key="24">
    <source>
        <dbReference type="ARBA" id="ARBA00079535"/>
    </source>
</evidence>
<protein>
    <recommendedName>
        <fullName evidence="22">Interleukin-1 receptor type 1</fullName>
    </recommendedName>
    <alternativeName>
        <fullName evidence="24">CD121 antigen-like family member A</fullName>
    </alternativeName>
    <alternativeName>
        <fullName evidence="23">Interleukin-1 receptor alpha</fullName>
    </alternativeName>
    <alternativeName>
        <fullName evidence="26">Interleukin-1 receptor type I</fullName>
    </alternativeName>
    <alternativeName>
        <fullName evidence="25">p80</fullName>
    </alternativeName>
</protein>
<dbReference type="InterPro" id="IPR013783">
    <property type="entry name" value="Ig-like_fold"/>
</dbReference>
<evidence type="ECO:0000256" key="3">
    <source>
        <dbReference type="ARBA" id="ARBA00004613"/>
    </source>
</evidence>
<dbReference type="Proteomes" id="UP000504623">
    <property type="component" value="Unplaced"/>
</dbReference>
<keyword evidence="5" id="KW-1003">Cell membrane</keyword>
<keyword evidence="13" id="KW-0520">NAD</keyword>
<dbReference type="GO" id="GO:0005886">
    <property type="term" value="C:plasma membrane"/>
    <property type="evidence" value="ECO:0007669"/>
    <property type="project" value="UniProtKB-SubCell"/>
</dbReference>
<dbReference type="SUPFAM" id="SSF48726">
    <property type="entry name" value="Immunoglobulin"/>
    <property type="match status" value="3"/>
</dbReference>
<keyword evidence="6" id="KW-0964">Secreted</keyword>
<keyword evidence="14 28" id="KW-0472">Membrane</keyword>
<evidence type="ECO:0000256" key="5">
    <source>
        <dbReference type="ARBA" id="ARBA00022475"/>
    </source>
</evidence>
<feature type="region of interest" description="Disordered" evidence="27">
    <location>
        <begin position="90"/>
        <end position="134"/>
    </location>
</feature>
<evidence type="ECO:0000256" key="26">
    <source>
        <dbReference type="ARBA" id="ARBA00083376"/>
    </source>
</evidence>
<dbReference type="InterPro" id="IPR036179">
    <property type="entry name" value="Ig-like_dom_sf"/>
</dbReference>
<evidence type="ECO:0000256" key="12">
    <source>
        <dbReference type="ARBA" id="ARBA00022989"/>
    </source>
</evidence>
<dbReference type="OrthoDB" id="6132459at2759"/>
<keyword evidence="31" id="KW-1185">Reference proteome</keyword>
<evidence type="ECO:0000256" key="28">
    <source>
        <dbReference type="SAM" id="Phobius"/>
    </source>
</evidence>
<dbReference type="InterPro" id="IPR007110">
    <property type="entry name" value="Ig-like_dom"/>
</dbReference>
<dbReference type="FunFam" id="2.60.40.10:FF:000188">
    <property type="entry name" value="Interleukin-1 receptor accessory protein-like 1"/>
    <property type="match status" value="1"/>
</dbReference>
<evidence type="ECO:0000256" key="17">
    <source>
        <dbReference type="ARBA" id="ARBA00023180"/>
    </source>
</evidence>
<keyword evidence="10" id="KW-0677">Repeat</keyword>
<comment type="function">
    <text evidence="20">Receptor for IL1A, IL1B and IL1RN. After binding to interleukin-1 associates with the coreceptor IL1RAP to form the high affinity interleukin-1 receptor complex which mediates interleukin-1-dependent activation of NF-kappa-B, MAPK and other pathways. Signaling involves the recruitment of adapter molecules such as TOLLIP, MYD88, and IRAK1 or IRAK2 via the respective TIR domains of the receptor/coreceptor subunits. Binds ligands with comparable affinity and binding of antagonist IL1RN prevents association with IL1RAP to form a signaling complex. Involved in IL1B-mediated costimulation of IFNG production from T-helper 1 (Th1) cells.</text>
</comment>
<evidence type="ECO:0000256" key="9">
    <source>
        <dbReference type="ARBA" id="ARBA00022729"/>
    </source>
</evidence>
<feature type="region of interest" description="Disordered" evidence="27">
    <location>
        <begin position="874"/>
        <end position="915"/>
    </location>
</feature>